<dbReference type="GO" id="GO:0006412">
    <property type="term" value="P:translation"/>
    <property type="evidence" value="ECO:0007669"/>
    <property type="project" value="UniProtKB-UniRule"/>
</dbReference>
<dbReference type="AlphaFoldDB" id="A0A932A9R9"/>
<keyword evidence="3 5" id="KW-0687">Ribonucleoprotein</keyword>
<dbReference type="Pfam" id="PF00831">
    <property type="entry name" value="Ribosomal_L29"/>
    <property type="match status" value="1"/>
</dbReference>
<evidence type="ECO:0000313" key="7">
    <source>
        <dbReference type="EMBL" id="MBI2679279.1"/>
    </source>
</evidence>
<dbReference type="NCBIfam" id="TIGR00012">
    <property type="entry name" value="L29"/>
    <property type="match status" value="1"/>
</dbReference>
<dbReference type="CDD" id="cd00427">
    <property type="entry name" value="Ribosomal_L29_HIP"/>
    <property type="match status" value="1"/>
</dbReference>
<dbReference type="Gene3D" id="1.10.287.310">
    <property type="match status" value="1"/>
</dbReference>
<gene>
    <name evidence="5 7" type="primary">rpmC</name>
    <name evidence="7" type="ORF">HYX28_10910</name>
</gene>
<organism evidence="7 8">
    <name type="scientific">Candidatus Korobacter versatilis</name>
    <dbReference type="NCBI Taxonomy" id="658062"/>
    <lineage>
        <taxon>Bacteria</taxon>
        <taxon>Pseudomonadati</taxon>
        <taxon>Acidobacteriota</taxon>
        <taxon>Terriglobia</taxon>
        <taxon>Terriglobales</taxon>
        <taxon>Candidatus Korobacteraceae</taxon>
        <taxon>Candidatus Korobacter</taxon>
    </lineage>
</organism>
<dbReference type="InterPro" id="IPR018254">
    <property type="entry name" value="Ribosomal_uL29_CS"/>
</dbReference>
<dbReference type="InterPro" id="IPR001854">
    <property type="entry name" value="Ribosomal_uL29"/>
</dbReference>
<evidence type="ECO:0000256" key="1">
    <source>
        <dbReference type="ARBA" id="ARBA00009254"/>
    </source>
</evidence>
<feature type="region of interest" description="Disordered" evidence="6">
    <location>
        <begin position="61"/>
        <end position="107"/>
    </location>
</feature>
<feature type="compositionally biased region" description="Basic and acidic residues" evidence="6">
    <location>
        <begin position="80"/>
        <end position="107"/>
    </location>
</feature>
<comment type="similarity">
    <text evidence="1 5">Belongs to the universal ribosomal protein uL29 family.</text>
</comment>
<evidence type="ECO:0000256" key="5">
    <source>
        <dbReference type="HAMAP-Rule" id="MF_00374"/>
    </source>
</evidence>
<evidence type="ECO:0000313" key="8">
    <source>
        <dbReference type="Proteomes" id="UP000779809"/>
    </source>
</evidence>
<keyword evidence="2 5" id="KW-0689">Ribosomal protein</keyword>
<name>A0A932A9R9_9BACT</name>
<reference evidence="7" key="1">
    <citation type="submission" date="2020-07" db="EMBL/GenBank/DDBJ databases">
        <title>Huge and variable diversity of episymbiotic CPR bacteria and DPANN archaea in groundwater ecosystems.</title>
        <authorList>
            <person name="He C.Y."/>
            <person name="Keren R."/>
            <person name="Whittaker M."/>
            <person name="Farag I.F."/>
            <person name="Doudna J."/>
            <person name="Cate J.H.D."/>
            <person name="Banfield J.F."/>
        </authorList>
    </citation>
    <scope>NUCLEOTIDE SEQUENCE</scope>
    <source>
        <strain evidence="7">NC_groundwater_580_Pr5_B-0.1um_64_19</strain>
    </source>
</reference>
<sequence length="107" mass="11993">MTADKVRNLTEEEIRTQERDLNDQLFRLKFQMKMGQTESLKKVRGLRKDIARIKTIARERVLSAGNGNGQPAAAPKAAKKPAERKTEAKAASKTENKAEKKTATARK</sequence>
<evidence type="ECO:0000256" key="2">
    <source>
        <dbReference type="ARBA" id="ARBA00022980"/>
    </source>
</evidence>
<accession>A0A932A9R9</accession>
<evidence type="ECO:0000256" key="6">
    <source>
        <dbReference type="SAM" id="MobiDB-lite"/>
    </source>
</evidence>
<protein>
    <recommendedName>
        <fullName evidence="4 5">Large ribosomal subunit protein uL29</fullName>
    </recommendedName>
</protein>
<proteinExistence type="inferred from homology"/>
<dbReference type="PANTHER" id="PTHR10916:SF0">
    <property type="entry name" value="LARGE RIBOSOMAL SUBUNIT PROTEIN UL29C"/>
    <property type="match status" value="1"/>
</dbReference>
<evidence type="ECO:0000256" key="4">
    <source>
        <dbReference type="ARBA" id="ARBA00035204"/>
    </source>
</evidence>
<dbReference type="Proteomes" id="UP000779809">
    <property type="component" value="Unassembled WGS sequence"/>
</dbReference>
<dbReference type="PROSITE" id="PS00579">
    <property type="entry name" value="RIBOSOMAL_L29"/>
    <property type="match status" value="1"/>
</dbReference>
<dbReference type="InterPro" id="IPR050063">
    <property type="entry name" value="Ribosomal_protein_uL29"/>
</dbReference>
<comment type="caution">
    <text evidence="7">The sequence shown here is derived from an EMBL/GenBank/DDBJ whole genome shotgun (WGS) entry which is preliminary data.</text>
</comment>
<dbReference type="GO" id="GO:0003735">
    <property type="term" value="F:structural constituent of ribosome"/>
    <property type="evidence" value="ECO:0007669"/>
    <property type="project" value="InterPro"/>
</dbReference>
<dbReference type="GO" id="GO:0022625">
    <property type="term" value="C:cytosolic large ribosomal subunit"/>
    <property type="evidence" value="ECO:0007669"/>
    <property type="project" value="TreeGrafter"/>
</dbReference>
<dbReference type="EMBL" id="JACPNR010000013">
    <property type="protein sequence ID" value="MBI2679279.1"/>
    <property type="molecule type" value="Genomic_DNA"/>
</dbReference>
<dbReference type="InterPro" id="IPR036049">
    <property type="entry name" value="Ribosomal_uL29_sf"/>
</dbReference>
<dbReference type="SUPFAM" id="SSF46561">
    <property type="entry name" value="Ribosomal protein L29 (L29p)"/>
    <property type="match status" value="1"/>
</dbReference>
<dbReference type="PANTHER" id="PTHR10916">
    <property type="entry name" value="60S RIBOSOMAL PROTEIN L35/50S RIBOSOMAL PROTEIN L29"/>
    <property type="match status" value="1"/>
</dbReference>
<dbReference type="HAMAP" id="MF_00374">
    <property type="entry name" value="Ribosomal_uL29"/>
    <property type="match status" value="1"/>
</dbReference>
<evidence type="ECO:0000256" key="3">
    <source>
        <dbReference type="ARBA" id="ARBA00023274"/>
    </source>
</evidence>